<name>A0A0P0N105_9CREN</name>
<evidence type="ECO:0000313" key="1">
    <source>
        <dbReference type="EMBL" id="ALL00309.1"/>
    </source>
</evidence>
<evidence type="ECO:0000313" key="4">
    <source>
        <dbReference type="Proteomes" id="UP000196694"/>
    </source>
</evidence>
<protein>
    <submittedName>
        <fullName evidence="1">Uncharacterized protein</fullName>
    </submittedName>
</protein>
<evidence type="ECO:0000313" key="3">
    <source>
        <dbReference type="Proteomes" id="UP000058613"/>
    </source>
</evidence>
<organism evidence="1 3">
    <name type="scientific">Pyrodictium delaneyi</name>
    <dbReference type="NCBI Taxonomy" id="1273541"/>
    <lineage>
        <taxon>Archaea</taxon>
        <taxon>Thermoproteota</taxon>
        <taxon>Thermoprotei</taxon>
        <taxon>Desulfurococcales</taxon>
        <taxon>Pyrodictiaceae</taxon>
        <taxon>Pyrodictium</taxon>
    </lineage>
</organism>
<reference evidence="2 4" key="2">
    <citation type="submission" date="2017-05" db="EMBL/GenBank/DDBJ databases">
        <title>The draft genome of the hyperthermophilic archaeon 'Pyrodictium delaneyi strain Hulk', an iron and nitrate reducer, reveals the capacity for sulfate reduction.</title>
        <authorList>
            <person name="Demey L.M."/>
            <person name="Miller C."/>
            <person name="Manzella M."/>
            <person name="Reguera G."/>
            <person name="Kashefi K."/>
        </authorList>
    </citation>
    <scope>NUCLEOTIDE SEQUENCE [LARGE SCALE GENOMIC DNA]</scope>
    <source>
        <strain evidence="2 4">Hulk</strain>
    </source>
</reference>
<dbReference type="KEGG" id="pdl:Pyrde_0259"/>
<sequence length="653" mass="71116">MSPRTLQLASIASLLLLSVLISASTHLAAANSSREASAGVPLAKTIIAKQGGSKLIVGFYVDGKFIGSVAASFKGLYKNENISLAEDIRLIVTMRTNRLKSFLGELNAVHVILFYSIVSDDGEVSRGVYYLRPIGGVSLSRLLPHSRGEGPHIYNVNTLELVVLAEKGNNTLLVAAVDLARAFRDNGLPLTVSPNYLAYVPKIDCKLTDIKLVKCSLNNMKGYRFAEVYIVGEPSLFEAYRLYVNPVALTSESKIPFNISITLEGIATNNTMFNETVYIYSEKPIALHNLVPKKPALITKLIISVNTTEEKKSVNIVGLLGGRIALTLPPRKAVFSNATVKLVDGNRAVWVVRFTDMIPARPVAGIVEGALFWNISKTSPAELEIAAILPVNTTQSILPVAVIFDDGSIAKFNLTLPVLTGLKYIVDSYHIEAMVSPGEPYYTKRLEKLEEVLYDHTAELSSWEEYNILSEVNRLKRSLTMEDVPRLIAYGFLNNQDNIDTSRGLLIVFRGVNTGNYTGCAGDVFILVGRGDKANSYFVEAPVARIALVEGDYGVYVKPEQLQLWLQPGSNIHVLGVSLHTDCPKLSLESMEIRIPRPIGSGTGKTTGFLGSLSTWEQTAIVIAFIAAALAVSSLQSVRDLGGRIRSLLSSII</sequence>
<accession>A0A0P0N105</accession>
<proteinExistence type="predicted"/>
<dbReference type="STRING" id="1273541.Pyrde_0259"/>
<dbReference type="EMBL" id="NCQP01000006">
    <property type="protein sequence ID" value="OWJ54376.1"/>
    <property type="molecule type" value="Genomic_DNA"/>
</dbReference>
<reference evidence="1 3" key="1">
    <citation type="submission" date="2015-10" db="EMBL/GenBank/DDBJ databases">
        <title>Complete genome sequence of hyperthermophilic archaeon Pyrodictium delaneyi Su06.</title>
        <authorList>
            <person name="Jung J.-H."/>
            <person name="Lin J."/>
            <person name="Holden J.F."/>
            <person name="Park C.-S."/>
        </authorList>
    </citation>
    <scope>NUCLEOTIDE SEQUENCE [LARGE SCALE GENOMIC DNA]</scope>
    <source>
        <strain evidence="1 3">Su06</strain>
    </source>
</reference>
<dbReference type="GeneID" id="26098585"/>
<gene>
    <name evidence="2" type="ORF">Pdsh_07845</name>
    <name evidence="1" type="ORF">Pyrde_0259</name>
</gene>
<dbReference type="EMBL" id="CP013011">
    <property type="protein sequence ID" value="ALL00309.1"/>
    <property type="molecule type" value="Genomic_DNA"/>
</dbReference>
<dbReference type="RefSeq" id="WP_055407544.1">
    <property type="nucleotide sequence ID" value="NZ_CP013011.1"/>
</dbReference>
<keyword evidence="4" id="KW-1185">Reference proteome</keyword>
<dbReference type="AlphaFoldDB" id="A0A0P0N105"/>
<dbReference type="Proteomes" id="UP000196694">
    <property type="component" value="Unassembled WGS sequence"/>
</dbReference>
<evidence type="ECO:0000313" key="2">
    <source>
        <dbReference type="EMBL" id="OWJ54376.1"/>
    </source>
</evidence>
<dbReference type="Proteomes" id="UP000058613">
    <property type="component" value="Chromosome"/>
</dbReference>